<gene>
    <name evidence="13" type="ORF">CBER1_06365</name>
</gene>
<keyword evidence="7 10" id="KW-0067">ATP-binding</keyword>
<dbReference type="GO" id="GO:0005737">
    <property type="term" value="C:cytoplasm"/>
    <property type="evidence" value="ECO:0007669"/>
    <property type="project" value="TreeGrafter"/>
</dbReference>
<feature type="compositionally biased region" description="Polar residues" evidence="11">
    <location>
        <begin position="897"/>
        <end position="906"/>
    </location>
</feature>
<dbReference type="Proteomes" id="UP000237631">
    <property type="component" value="Unassembled WGS sequence"/>
</dbReference>
<proteinExistence type="inferred from homology"/>
<dbReference type="Pfam" id="PF00069">
    <property type="entry name" value="Pkinase"/>
    <property type="match status" value="1"/>
</dbReference>
<dbReference type="InterPro" id="IPR000719">
    <property type="entry name" value="Prot_kinase_dom"/>
</dbReference>
<keyword evidence="6" id="KW-0418">Kinase</keyword>
<dbReference type="OrthoDB" id="248923at2759"/>
<keyword evidence="14" id="KW-1185">Reference proteome</keyword>
<sequence length="1027" mass="115090">MLRTSRVPRVTNFFAPSEERPPIAHLGPRTEHDAVRVSFGRKPRADSIMDDSRLAPVGRSIAEQHDRDRRVKEAKSMTQTLLRHAERQGTTPPPYEFLELIGKGAFGRVFKCLDKQTNNLVAVKIISIDESDWSNSMNGDPTQTISEFKKEVSTLRQLKDNNAKNVNVIHDAFDWHSQLWIVSEYCTGGSVRTLMRPFEKNGKPIGLPEHYIIPIARELAIGIRSMHELQIIHRDIKCANVYITETGDIQLGDFGIVGVIDHDNQKRRTVIGTPHWMPHELVGRLEHGSIDENEEGYGAEIDVWSYGVTIYEMATGSPPYATTALHFLPEMIKKAPPRLEGDDYSPELRDFVAFCLNTDKEARPSAAALLNHPYIRDTSRIYPTRNLVRLIERFKIWEHGGGSRASLWMGAPSDFQASRRGDDGQEGEEEDDLEDWNFSTSADFDQELGRRLSQLPPGAMFDDWNFDAPSGSSLPPLQTKNLTVAERIKQEHIEKAANRGERLLNKVFDTNDPEGYQLEKPPEEPMPPMPPPSDLPLRAYEQSTNSRESVLVMVDLDEAVTPGTTSLDLRMAAINEDTIRPAARKLRHDDDDEEDRYQYGQHDDDERRNTMEWNFATAMPRKQRETRDWKFETAEPMQPAMHAQTTKARPETMAWSFANAGPAAVNDGEDIVTASNDSALEAGFRPQLMHSATEPLGHMRGLSSGFEFVPDRDSVTSLIDLDAGLAERVRVGNEINRPGTASSHMTDATSGNPFDLEEDNAQKDADRSRFSYHKPYSSEGGGIKRLSHKTMPMHARGASLSSTEPDLEPTLEPALPTAGTYESPAAAANPHHLSFSTLEQGLGLTPVESDDNQWPSFGSYETLESSPQYIPTPNEDRTIPRLGDSLMIDHRPRTHAASMSSRSCEPSNEPPGGPEIDFPNLQPPHPDALSELVDDTLLENELGRFLDDCSWALTSVSKALHQHASIEADVDDEISSEVDSGFNSSQHQDTEDEEHDFLTARRRPRREEERQQSRVSPHLPSSGSFQQ</sequence>
<protein>
    <recommendedName>
        <fullName evidence="2">non-specific serine/threonine protein kinase</fullName>
        <ecNumber evidence="2">2.7.11.1</ecNumber>
    </recommendedName>
</protein>
<dbReference type="PANTHER" id="PTHR48012">
    <property type="entry name" value="STERILE20-LIKE KINASE, ISOFORM B-RELATED"/>
    <property type="match status" value="1"/>
</dbReference>
<comment type="catalytic activity">
    <reaction evidence="8">
        <text>L-threonyl-[protein] + ATP = O-phospho-L-threonyl-[protein] + ADP + H(+)</text>
        <dbReference type="Rhea" id="RHEA:46608"/>
        <dbReference type="Rhea" id="RHEA-COMP:11060"/>
        <dbReference type="Rhea" id="RHEA-COMP:11605"/>
        <dbReference type="ChEBI" id="CHEBI:15378"/>
        <dbReference type="ChEBI" id="CHEBI:30013"/>
        <dbReference type="ChEBI" id="CHEBI:30616"/>
        <dbReference type="ChEBI" id="CHEBI:61977"/>
        <dbReference type="ChEBI" id="CHEBI:456216"/>
        <dbReference type="EC" id="2.7.11.1"/>
    </reaction>
</comment>
<evidence type="ECO:0000313" key="13">
    <source>
        <dbReference type="EMBL" id="PPJ56264.1"/>
    </source>
</evidence>
<evidence type="ECO:0000256" key="7">
    <source>
        <dbReference type="ARBA" id="ARBA00022840"/>
    </source>
</evidence>
<feature type="binding site" evidence="10">
    <location>
        <position position="124"/>
    </location>
    <ligand>
        <name>ATP</name>
        <dbReference type="ChEBI" id="CHEBI:30616"/>
    </ligand>
</feature>
<keyword evidence="4" id="KW-0808">Transferase</keyword>
<feature type="region of interest" description="Disordered" evidence="11">
    <location>
        <begin position="510"/>
        <end position="530"/>
    </location>
</feature>
<evidence type="ECO:0000256" key="4">
    <source>
        <dbReference type="ARBA" id="ARBA00022679"/>
    </source>
</evidence>
<keyword evidence="5 10" id="KW-0547">Nucleotide-binding</keyword>
<dbReference type="PANTHER" id="PTHR48012:SF10">
    <property type="entry name" value="FI20177P1"/>
    <property type="match status" value="1"/>
</dbReference>
<dbReference type="GO" id="GO:0005524">
    <property type="term" value="F:ATP binding"/>
    <property type="evidence" value="ECO:0007669"/>
    <property type="project" value="UniProtKB-UniRule"/>
</dbReference>
<dbReference type="PROSITE" id="PS00108">
    <property type="entry name" value="PROTEIN_KINASE_ST"/>
    <property type="match status" value="1"/>
</dbReference>
<dbReference type="STRING" id="357750.A0A2S6C945"/>
<feature type="compositionally biased region" description="Acidic residues" evidence="11">
    <location>
        <begin position="424"/>
        <end position="435"/>
    </location>
</feature>
<evidence type="ECO:0000256" key="6">
    <source>
        <dbReference type="ARBA" id="ARBA00022777"/>
    </source>
</evidence>
<evidence type="ECO:0000256" key="11">
    <source>
        <dbReference type="SAM" id="MobiDB-lite"/>
    </source>
</evidence>
<dbReference type="InterPro" id="IPR011009">
    <property type="entry name" value="Kinase-like_dom_sf"/>
</dbReference>
<dbReference type="AlphaFoldDB" id="A0A2S6C945"/>
<dbReference type="InterPro" id="IPR017441">
    <property type="entry name" value="Protein_kinase_ATP_BS"/>
</dbReference>
<comment type="caution">
    <text evidence="13">The sequence shown here is derived from an EMBL/GenBank/DDBJ whole genome shotgun (WGS) entry which is preliminary data.</text>
</comment>
<evidence type="ECO:0000313" key="14">
    <source>
        <dbReference type="Proteomes" id="UP000237631"/>
    </source>
</evidence>
<feature type="domain" description="Protein kinase" evidence="12">
    <location>
        <begin position="95"/>
        <end position="375"/>
    </location>
</feature>
<dbReference type="PROSITE" id="PS50011">
    <property type="entry name" value="PROTEIN_KINASE_DOM"/>
    <property type="match status" value="1"/>
</dbReference>
<comment type="similarity">
    <text evidence="1">Belongs to the protein kinase superfamily. STE Ser/Thr protein kinase family. STE20 subfamily.</text>
</comment>
<name>A0A2S6C945_9PEZI</name>
<dbReference type="GO" id="GO:0004674">
    <property type="term" value="F:protein serine/threonine kinase activity"/>
    <property type="evidence" value="ECO:0007669"/>
    <property type="project" value="UniProtKB-KW"/>
</dbReference>
<feature type="region of interest" description="Disordered" evidence="11">
    <location>
        <begin position="413"/>
        <end position="436"/>
    </location>
</feature>
<keyword evidence="3" id="KW-0723">Serine/threonine-protein kinase</keyword>
<feature type="region of interest" description="Disordered" evidence="11">
    <location>
        <begin position="734"/>
        <end position="808"/>
    </location>
</feature>
<feature type="region of interest" description="Disordered" evidence="11">
    <location>
        <begin position="893"/>
        <end position="927"/>
    </location>
</feature>
<evidence type="ECO:0000259" key="12">
    <source>
        <dbReference type="PROSITE" id="PS50011"/>
    </source>
</evidence>
<organism evidence="13 14">
    <name type="scientific">Cercospora berteroae</name>
    <dbReference type="NCBI Taxonomy" id="357750"/>
    <lineage>
        <taxon>Eukaryota</taxon>
        <taxon>Fungi</taxon>
        <taxon>Dikarya</taxon>
        <taxon>Ascomycota</taxon>
        <taxon>Pezizomycotina</taxon>
        <taxon>Dothideomycetes</taxon>
        <taxon>Dothideomycetidae</taxon>
        <taxon>Mycosphaerellales</taxon>
        <taxon>Mycosphaerellaceae</taxon>
        <taxon>Cercospora</taxon>
    </lineage>
</organism>
<evidence type="ECO:0000256" key="3">
    <source>
        <dbReference type="ARBA" id="ARBA00022527"/>
    </source>
</evidence>
<evidence type="ECO:0000256" key="9">
    <source>
        <dbReference type="ARBA" id="ARBA00048679"/>
    </source>
</evidence>
<evidence type="ECO:0000256" key="5">
    <source>
        <dbReference type="ARBA" id="ARBA00022741"/>
    </source>
</evidence>
<accession>A0A2S6C945</accession>
<dbReference type="EC" id="2.7.11.1" evidence="2"/>
<reference evidence="14" key="1">
    <citation type="journal article" date="2017" name="bioRxiv">
        <title>Conservation of a gene cluster reveals novel cercosporin biosynthetic mechanisms and extends production to the genus Colletotrichum.</title>
        <authorList>
            <person name="de Jonge R."/>
            <person name="Ebert M.K."/>
            <person name="Huitt-Roehl C.R."/>
            <person name="Pal P."/>
            <person name="Suttle J.C."/>
            <person name="Spanner R.E."/>
            <person name="Neubauer J.D."/>
            <person name="Jurick W.M.II."/>
            <person name="Stott K.A."/>
            <person name="Secor G.A."/>
            <person name="Thomma B.P.H.J."/>
            <person name="Van de Peer Y."/>
            <person name="Townsend C.A."/>
            <person name="Bolton M.D."/>
        </authorList>
    </citation>
    <scope>NUCLEOTIDE SEQUENCE [LARGE SCALE GENOMIC DNA]</scope>
    <source>
        <strain evidence="14">CBS538.71</strain>
    </source>
</reference>
<dbReference type="PROSITE" id="PS00107">
    <property type="entry name" value="PROTEIN_KINASE_ATP"/>
    <property type="match status" value="1"/>
</dbReference>
<evidence type="ECO:0000256" key="2">
    <source>
        <dbReference type="ARBA" id="ARBA00012513"/>
    </source>
</evidence>
<feature type="compositionally biased region" description="Polar residues" evidence="11">
    <location>
        <begin position="739"/>
        <end position="752"/>
    </location>
</feature>
<dbReference type="EMBL" id="PNEN01000521">
    <property type="protein sequence ID" value="PPJ56264.1"/>
    <property type="molecule type" value="Genomic_DNA"/>
</dbReference>
<feature type="region of interest" description="Disordered" evidence="11">
    <location>
        <begin position="582"/>
        <end position="608"/>
    </location>
</feature>
<feature type="compositionally biased region" description="Basic and acidic residues" evidence="11">
    <location>
        <begin position="760"/>
        <end position="769"/>
    </location>
</feature>
<evidence type="ECO:0000256" key="8">
    <source>
        <dbReference type="ARBA" id="ARBA00047899"/>
    </source>
</evidence>
<feature type="region of interest" description="Disordered" evidence="11">
    <location>
        <begin position="970"/>
        <end position="1027"/>
    </location>
</feature>
<dbReference type="SMART" id="SM00220">
    <property type="entry name" value="S_TKc"/>
    <property type="match status" value="1"/>
</dbReference>
<evidence type="ECO:0000256" key="10">
    <source>
        <dbReference type="PROSITE-ProRule" id="PRU10141"/>
    </source>
</evidence>
<dbReference type="Gene3D" id="1.10.510.10">
    <property type="entry name" value="Transferase(Phosphotransferase) domain 1"/>
    <property type="match status" value="1"/>
</dbReference>
<dbReference type="SUPFAM" id="SSF56112">
    <property type="entry name" value="Protein kinase-like (PK-like)"/>
    <property type="match status" value="1"/>
</dbReference>
<dbReference type="InterPro" id="IPR008271">
    <property type="entry name" value="Ser/Thr_kinase_AS"/>
</dbReference>
<dbReference type="InterPro" id="IPR050629">
    <property type="entry name" value="STE20/SPS1-PAK"/>
</dbReference>
<comment type="catalytic activity">
    <reaction evidence="9">
        <text>L-seryl-[protein] + ATP = O-phospho-L-seryl-[protein] + ADP + H(+)</text>
        <dbReference type="Rhea" id="RHEA:17989"/>
        <dbReference type="Rhea" id="RHEA-COMP:9863"/>
        <dbReference type="Rhea" id="RHEA-COMP:11604"/>
        <dbReference type="ChEBI" id="CHEBI:15378"/>
        <dbReference type="ChEBI" id="CHEBI:29999"/>
        <dbReference type="ChEBI" id="CHEBI:30616"/>
        <dbReference type="ChEBI" id="CHEBI:83421"/>
        <dbReference type="ChEBI" id="CHEBI:456216"/>
        <dbReference type="EC" id="2.7.11.1"/>
    </reaction>
</comment>
<evidence type="ECO:0000256" key="1">
    <source>
        <dbReference type="ARBA" id="ARBA00008874"/>
    </source>
</evidence>